<name>A0A031LTN6_9CREN</name>
<proteinExistence type="predicted"/>
<dbReference type="Gene3D" id="3.40.50.300">
    <property type="entry name" value="P-loop containing nucleotide triphosphate hydrolases"/>
    <property type="match status" value="1"/>
</dbReference>
<dbReference type="SUPFAM" id="SSF52540">
    <property type="entry name" value="P-loop containing nucleoside triphosphate hydrolases"/>
    <property type="match status" value="1"/>
</dbReference>
<evidence type="ECO:0000313" key="1">
    <source>
        <dbReference type="EMBL" id="EZQ11166.1"/>
    </source>
</evidence>
<evidence type="ECO:0008006" key="3">
    <source>
        <dbReference type="Google" id="ProtNLM"/>
    </source>
</evidence>
<dbReference type="STRING" id="1160895.CM19_02715"/>
<dbReference type="AlphaFoldDB" id="A0A031LTN6"/>
<sequence length="286" mass="32929">MYYILVSQMIKVKGLSINCLNGVNLELGGISCILGNWGKDKESLISAILGKEKYQGKVEFYVKGVLIDNKEALMLTRVIPQYMEKPNVKASSFLYPFTKVFGGKVKEIMQVLDIEDKYLSEMGDYELFKVYSAPLFMGDVKFILLANLLNSVEEQAKARILKDLIKISKMKNSDLILLIDSAEYVNVCESLYVIYGGRILEEGKEFLHPYSMALLNSRIKMGNKHEKIDVMEIGQPTSEGCPFHEFCNEMKLRKYLWIKCRLEMPDMMNIGEEKVACWLFREEFRQ</sequence>
<dbReference type="EMBL" id="JFZT01000017">
    <property type="protein sequence ID" value="EZQ11166.1"/>
    <property type="molecule type" value="Genomic_DNA"/>
</dbReference>
<protein>
    <recommendedName>
        <fullName evidence="3">ABC transporter domain-containing protein</fullName>
    </recommendedName>
</protein>
<dbReference type="PANTHER" id="PTHR43067">
    <property type="entry name" value="OLIGOPEPTIDE/DIPEPTIDE ABC TRANSPORTER, ATPASE SUBUNIT"/>
    <property type="match status" value="1"/>
</dbReference>
<dbReference type="InterPro" id="IPR027417">
    <property type="entry name" value="P-loop_NTPase"/>
</dbReference>
<gene>
    <name evidence="1" type="ORF">CM19_02715</name>
</gene>
<dbReference type="Proteomes" id="UP000024332">
    <property type="component" value="Unassembled WGS sequence"/>
</dbReference>
<keyword evidence="2" id="KW-1185">Reference proteome</keyword>
<dbReference type="PANTHER" id="PTHR43067:SF3">
    <property type="entry name" value="MALTOSE ABC TRANSPORTER, ATP-BINDING PROTEIN"/>
    <property type="match status" value="1"/>
</dbReference>
<reference evidence="1 2" key="1">
    <citation type="submission" date="2014-03" db="EMBL/GenBank/DDBJ databases">
        <title>Draft genome sequence of the novel thermoacidophilic archaea Acidianus copahuensis ALE1 strain, isolated from Copahue volcanic area in Neuquen Argentina.</title>
        <authorList>
            <person name="Urbieta M.S."/>
            <person name="Rascovan N."/>
            <person name="Castro C."/>
            <person name="Revale S."/>
            <person name="Giaveno M.A."/>
            <person name="Vazquez M.P."/>
            <person name="Donati E.R."/>
        </authorList>
    </citation>
    <scope>NUCLEOTIDE SEQUENCE [LARGE SCALE GENOMIC DNA]</scope>
    <source>
        <strain evidence="1 2">ALE1</strain>
    </source>
</reference>
<comment type="caution">
    <text evidence="1">The sequence shown here is derived from an EMBL/GenBank/DDBJ whole genome shotgun (WGS) entry which is preliminary data.</text>
</comment>
<accession>A0A031LTN6</accession>
<evidence type="ECO:0000313" key="2">
    <source>
        <dbReference type="Proteomes" id="UP000024332"/>
    </source>
</evidence>
<organism evidence="1 2">
    <name type="scientific">Candidatus Acidianus copahuensis</name>
    <dbReference type="NCBI Taxonomy" id="1160895"/>
    <lineage>
        <taxon>Archaea</taxon>
        <taxon>Thermoproteota</taxon>
        <taxon>Thermoprotei</taxon>
        <taxon>Sulfolobales</taxon>
        <taxon>Sulfolobaceae</taxon>
        <taxon>Acidianus</taxon>
    </lineage>
</organism>